<keyword evidence="1" id="KW-1133">Transmembrane helix</keyword>
<dbReference type="GO" id="GO:0007031">
    <property type="term" value="P:peroxisome organization"/>
    <property type="evidence" value="ECO:0007669"/>
    <property type="project" value="InterPro"/>
</dbReference>
<keyword evidence="1" id="KW-0472">Membrane</keyword>
<evidence type="ECO:0000256" key="1">
    <source>
        <dbReference type="SAM" id="Phobius"/>
    </source>
</evidence>
<dbReference type="EMBL" id="HACM01003272">
    <property type="protein sequence ID" value="CRZ03714.1"/>
    <property type="molecule type" value="Transcribed_RNA"/>
</dbReference>
<protein>
    <submittedName>
        <fullName evidence="2">Uncharacterized protein</fullName>
    </submittedName>
</protein>
<evidence type="ECO:0000313" key="2">
    <source>
        <dbReference type="EMBL" id="CRZ03714.1"/>
    </source>
</evidence>
<organism evidence="2">
    <name type="scientific">Spongospora subterranea</name>
    <dbReference type="NCBI Taxonomy" id="70186"/>
    <lineage>
        <taxon>Eukaryota</taxon>
        <taxon>Sar</taxon>
        <taxon>Rhizaria</taxon>
        <taxon>Endomyxa</taxon>
        <taxon>Phytomyxea</taxon>
        <taxon>Plasmodiophorida</taxon>
        <taxon>Plasmodiophoridae</taxon>
        <taxon>Spongospora</taxon>
    </lineage>
</organism>
<accession>A0A0H5R656</accession>
<dbReference type="Pfam" id="PF22978">
    <property type="entry name" value="HAD_Pex22"/>
    <property type="match status" value="1"/>
</dbReference>
<dbReference type="AlphaFoldDB" id="A0A0H5R656"/>
<sequence>MVSSLWIWWSTIKPQRYALHSGVNALLVSLLVVLVAIVAWRRYNRLRPKLQRQQLQLEQPSTSWARELMTNQSAVCCISGQLITESTPLDINICQQLAKYCRLVIIAREHSLSDVQSILLNGGVISAGLSEHRILSCQTPLGYVAMVRHLNPELFLAGADDSDAVRLLRPYIRSILMVSRLQQEHNGFDSIVSALSSKPA</sequence>
<feature type="transmembrane region" description="Helical" evidence="1">
    <location>
        <begin position="20"/>
        <end position="40"/>
    </location>
</feature>
<reference evidence="2" key="1">
    <citation type="submission" date="2015-04" db="EMBL/GenBank/DDBJ databases">
        <title>The genome sequence of the plant pathogenic Rhizarian Plasmodiophora brassicae reveals insights in its biotrophic life cycle and the origin of chitin synthesis.</title>
        <authorList>
            <person name="Schwelm A."/>
            <person name="Fogelqvist J."/>
            <person name="Knaust A."/>
            <person name="Julke S."/>
            <person name="Lilja T."/>
            <person name="Dhandapani V."/>
            <person name="Bonilla-Rosso G."/>
            <person name="Karlsson M."/>
            <person name="Shevchenko A."/>
            <person name="Choi S.R."/>
            <person name="Kim H.G."/>
            <person name="Park J.Y."/>
            <person name="Lim Y.P."/>
            <person name="Ludwig-Muller J."/>
            <person name="Dixelius C."/>
        </authorList>
    </citation>
    <scope>NUCLEOTIDE SEQUENCE</scope>
    <source>
        <tissue evidence="2">Potato root galls</tissue>
    </source>
</reference>
<proteinExistence type="predicted"/>
<dbReference type="InterPro" id="IPR037485">
    <property type="entry name" value="PEX22"/>
</dbReference>
<keyword evidence="1" id="KW-0812">Transmembrane</keyword>
<name>A0A0H5R656_9EUKA</name>